<evidence type="ECO:0000313" key="3">
    <source>
        <dbReference type="Proteomes" id="UP000636394"/>
    </source>
</evidence>
<dbReference type="EMBL" id="WPCR01000006">
    <property type="protein sequence ID" value="NHM14225.1"/>
    <property type="molecule type" value="Genomic_DNA"/>
</dbReference>
<sequence length="126" mass="13408">MSSLSDGFKDVFLAGVGAMALTGEKAKGLIDTLIDKGEITVEQGKELNSELTQKASETVKKIRYETLEKAMGAMTPEQREEFVQKAVEFAEKAKGQAAEAGVADVAEAEIVVEATVEDAAPDEKAE</sequence>
<dbReference type="AlphaFoldDB" id="A0A9E6MQH7"/>
<dbReference type="Proteomes" id="UP000671910">
    <property type="component" value="Chromosome"/>
</dbReference>
<accession>A0A9E6MQH7</accession>
<keyword evidence="3" id="KW-1185">Reference proteome</keyword>
<protein>
    <recommendedName>
        <fullName evidence="5">Polyhydroxyalkanoate synthesis regulator phasin</fullName>
    </recommendedName>
</protein>
<evidence type="ECO:0000313" key="2">
    <source>
        <dbReference type="EMBL" id="QTU84163.1"/>
    </source>
</evidence>
<dbReference type="EMBL" id="CP072829">
    <property type="protein sequence ID" value="QTU84163.1"/>
    <property type="molecule type" value="Genomic_DNA"/>
</dbReference>
<dbReference type="RefSeq" id="WP_165058077.1">
    <property type="nucleotide sequence ID" value="NZ_CP072829.1"/>
</dbReference>
<reference evidence="1 3" key="1">
    <citation type="submission" date="2019-11" db="EMBL/GenBank/DDBJ databases">
        <title>Eggerthellaceae novel genus isolated from the rectal contents of marmort.</title>
        <authorList>
            <person name="Zhang G."/>
        </authorList>
    </citation>
    <scope>NUCLEOTIDE SEQUENCE [LARGE SCALE GENOMIC DNA]</scope>
    <source>
        <strain evidence="3">zg-886</strain>
        <strain evidence="1">Zg-886</strain>
    </source>
</reference>
<evidence type="ECO:0000313" key="4">
    <source>
        <dbReference type="Proteomes" id="UP000671910"/>
    </source>
</evidence>
<organism evidence="2 4">
    <name type="scientific">Xiamenia xianingshaonis</name>
    <dbReference type="NCBI Taxonomy" id="2682776"/>
    <lineage>
        <taxon>Bacteria</taxon>
        <taxon>Bacillati</taxon>
        <taxon>Actinomycetota</taxon>
        <taxon>Coriobacteriia</taxon>
        <taxon>Eggerthellales</taxon>
        <taxon>Eggerthellaceae</taxon>
        <taxon>Xiamenia</taxon>
    </lineage>
</organism>
<gene>
    <name evidence="1" type="ORF">GMI68_05495</name>
    <name evidence="2" type="ORF">J7S26_07375</name>
</gene>
<dbReference type="Proteomes" id="UP000636394">
    <property type="component" value="Unassembled WGS sequence"/>
</dbReference>
<proteinExistence type="predicted"/>
<evidence type="ECO:0000313" key="1">
    <source>
        <dbReference type="EMBL" id="NHM14225.1"/>
    </source>
</evidence>
<dbReference type="KEGG" id="ebz:J7S26_07375"/>
<reference evidence="2" key="2">
    <citation type="submission" date="2021-04" db="EMBL/GenBank/DDBJ databases">
        <title>Novel species in family Eggerthellaceae.</title>
        <authorList>
            <person name="Zhang G."/>
        </authorList>
    </citation>
    <scope>NUCLEOTIDE SEQUENCE</scope>
    <source>
        <strain evidence="2">Zg-886</strain>
    </source>
</reference>
<name>A0A9E6MQH7_9ACTN</name>
<evidence type="ECO:0008006" key="5">
    <source>
        <dbReference type="Google" id="ProtNLM"/>
    </source>
</evidence>